<gene>
    <name evidence="1" type="ORF">RI845_11425</name>
</gene>
<dbReference type="InterPro" id="IPR023606">
    <property type="entry name" value="CoA-Trfase_III_dom_1_sf"/>
</dbReference>
<proteinExistence type="predicted"/>
<dbReference type="RefSeq" id="WP_348386299.1">
    <property type="nucleotide sequence ID" value="NZ_CP134146.1"/>
</dbReference>
<protein>
    <submittedName>
        <fullName evidence="1">CaiB/BaiF CoA-transferase family protein</fullName>
    </submittedName>
</protein>
<organism evidence="1 2">
    <name type="scientific">Thalassotalea nanhaiensis</name>
    <dbReference type="NCBI Taxonomy" id="3065648"/>
    <lineage>
        <taxon>Bacteria</taxon>
        <taxon>Pseudomonadati</taxon>
        <taxon>Pseudomonadota</taxon>
        <taxon>Gammaproteobacteria</taxon>
        <taxon>Alteromonadales</taxon>
        <taxon>Colwelliaceae</taxon>
        <taxon>Thalassotalea</taxon>
    </lineage>
</organism>
<dbReference type="Gene3D" id="3.30.1540.10">
    <property type="entry name" value="formyl-coa transferase, domain 3"/>
    <property type="match status" value="1"/>
</dbReference>
<keyword evidence="2" id="KW-1185">Reference proteome</keyword>
<dbReference type="InterPro" id="IPR003673">
    <property type="entry name" value="CoA-Trfase_fam_III"/>
</dbReference>
<dbReference type="SUPFAM" id="SSF89796">
    <property type="entry name" value="CoA-transferase family III (CaiB/BaiF)"/>
    <property type="match status" value="1"/>
</dbReference>
<accession>A0ABY9TEI3</accession>
<dbReference type="Gene3D" id="3.40.50.10540">
    <property type="entry name" value="Crotonobetainyl-coa:carnitine coa-transferase, domain 1"/>
    <property type="match status" value="1"/>
</dbReference>
<dbReference type="Pfam" id="PF02515">
    <property type="entry name" value="CoA_transf_3"/>
    <property type="match status" value="1"/>
</dbReference>
<name>A0ABY9TEI3_9GAMM</name>
<dbReference type="InterPro" id="IPR044855">
    <property type="entry name" value="CoA-Trfase_III_dom3_sf"/>
</dbReference>
<evidence type="ECO:0000313" key="2">
    <source>
        <dbReference type="Proteomes" id="UP001248581"/>
    </source>
</evidence>
<dbReference type="PANTHER" id="PTHR48228">
    <property type="entry name" value="SUCCINYL-COA--D-CITRAMALATE COA-TRANSFERASE"/>
    <property type="match status" value="1"/>
</dbReference>
<dbReference type="PANTHER" id="PTHR48228:SF5">
    <property type="entry name" value="ALPHA-METHYLACYL-COA RACEMASE"/>
    <property type="match status" value="1"/>
</dbReference>
<dbReference type="InterPro" id="IPR050509">
    <property type="entry name" value="CoA-transferase_III"/>
</dbReference>
<reference evidence="2" key="1">
    <citation type="submission" date="2023-09" db="EMBL/GenBank/DDBJ databases">
        <authorList>
            <person name="Li S."/>
            <person name="Li X."/>
            <person name="Zhang C."/>
            <person name="Zhao Z."/>
        </authorList>
    </citation>
    <scope>NUCLEOTIDE SEQUENCE [LARGE SCALE GENOMIC DNA]</scope>
    <source>
        <strain evidence="2">SQ345</strain>
    </source>
</reference>
<sequence length="393" mass="42574">MAGPLSQLKVLDLSTLLPGPYATMMLADMGAQVLRIEALGRYDLVNGFEPKLNQHSYAFLNLNRNKEVIALDLKQQAAVNVVKKLIGEYDVIVEQFRPGVMAKFGLDYESLKAINPKLIYCSITGYGQTGCLKDRAGHDINYLSLSGLASFSGTKATGPVLSGTQIADIAGGSHHAVMGIMAAVIERGISGAGQHLDISMTDAAFALTGMFGAGAVAVDVDPSLGGNTLNGGHFYGYYQTADNRYISVGSLEPKFAEMFFNALGQNDWLVRGFSTDEQEQLALRDDISVRIIEHSLAYWLETFTALDACVEPVLTVSEAAKSDLMRDRGMVTEVKAMTGDIVKQVAPAIKFASSADNTMFVNQTSPSFTEKLLTHFDYTQDEIVQLQQNKAIK</sequence>
<dbReference type="Proteomes" id="UP001248581">
    <property type="component" value="Chromosome"/>
</dbReference>
<evidence type="ECO:0000313" key="1">
    <source>
        <dbReference type="EMBL" id="WNC67135.1"/>
    </source>
</evidence>
<dbReference type="EMBL" id="CP134146">
    <property type="protein sequence ID" value="WNC67135.1"/>
    <property type="molecule type" value="Genomic_DNA"/>
</dbReference>